<keyword evidence="1" id="KW-0732">Signal</keyword>
<evidence type="ECO:0000313" key="3">
    <source>
        <dbReference type="Proteomes" id="UP000054251"/>
    </source>
</evidence>
<evidence type="ECO:0000313" key="2">
    <source>
        <dbReference type="EMBL" id="KSA00447.1"/>
    </source>
</evidence>
<reference evidence="2 3" key="1">
    <citation type="submission" date="2015-11" db="EMBL/GenBank/DDBJ databases">
        <title>The genome of Debaryomyces fabryi.</title>
        <authorList>
            <person name="Tafer H."/>
            <person name="Lopandic K."/>
        </authorList>
    </citation>
    <scope>NUCLEOTIDE SEQUENCE [LARGE SCALE GENOMIC DNA]</scope>
    <source>
        <strain evidence="2 3">CBS 789</strain>
    </source>
</reference>
<dbReference type="AlphaFoldDB" id="A0A0V1PWW0"/>
<gene>
    <name evidence="2" type="ORF">AC631_03774</name>
</gene>
<proteinExistence type="predicted"/>
<dbReference type="OrthoDB" id="4095418at2759"/>
<organism evidence="2 3">
    <name type="scientific">Debaryomyces fabryi</name>
    <dbReference type="NCBI Taxonomy" id="58627"/>
    <lineage>
        <taxon>Eukaryota</taxon>
        <taxon>Fungi</taxon>
        <taxon>Dikarya</taxon>
        <taxon>Ascomycota</taxon>
        <taxon>Saccharomycotina</taxon>
        <taxon>Pichiomycetes</taxon>
        <taxon>Debaryomycetaceae</taxon>
        <taxon>Debaryomyces</taxon>
    </lineage>
</organism>
<accession>A0A0V1PWW0</accession>
<comment type="caution">
    <text evidence="2">The sequence shown here is derived from an EMBL/GenBank/DDBJ whole genome shotgun (WGS) entry which is preliminary data.</text>
</comment>
<dbReference type="EMBL" id="LMYN01000087">
    <property type="protein sequence ID" value="KSA00447.1"/>
    <property type="molecule type" value="Genomic_DNA"/>
</dbReference>
<evidence type="ECO:0000256" key="1">
    <source>
        <dbReference type="SAM" id="SignalP"/>
    </source>
</evidence>
<dbReference type="Proteomes" id="UP000054251">
    <property type="component" value="Unassembled WGS sequence"/>
</dbReference>
<feature type="signal peptide" evidence="1">
    <location>
        <begin position="1"/>
        <end position="20"/>
    </location>
</feature>
<dbReference type="RefSeq" id="XP_015466549.1">
    <property type="nucleotide sequence ID" value="XM_015612603.1"/>
</dbReference>
<dbReference type="GeneID" id="26840783"/>
<sequence>MRLSRIILTCMPLMPGLTQAITPNSEVYEVDNKEERSLEDIYEDFLLIVDSQVNKRSDSSRVDQLEQILLKVNESGIIMDVLNEIAGSKAEQNTLVNMTTDMIKNGGGSFDGIQIEFNKTNILNAVKSSGIINSTLDGLLLNDQNREILADRTGHVLSKYAYVSKILADIGNGQEPTVEYIANTVKHYKTKNPKYQYMNEGKQIILGARADDYSGSAQTFLNNLINTVVSSDLVSGSAEDFLIALNRTGIAVSIAMQVVETPKITEMGTYIIGQLYANGVFDNLDTNKYFQEAKKKNILSDSLQKVLTDPTYSPALAKIFKQMEDNGVFVDIQKNLYGHT</sequence>
<name>A0A0V1PWW0_9ASCO</name>
<keyword evidence="3" id="KW-1185">Reference proteome</keyword>
<feature type="chain" id="PRO_5006884528" evidence="1">
    <location>
        <begin position="21"/>
        <end position="340"/>
    </location>
</feature>
<protein>
    <submittedName>
        <fullName evidence="2">Uncharacterized protein</fullName>
    </submittedName>
</protein>